<dbReference type="EMBL" id="KI913126">
    <property type="protein sequence ID" value="ETV80348.1"/>
    <property type="molecule type" value="Genomic_DNA"/>
</dbReference>
<organism evidence="1">
    <name type="scientific">Aphanomyces astaci</name>
    <name type="common">Crayfish plague agent</name>
    <dbReference type="NCBI Taxonomy" id="112090"/>
    <lineage>
        <taxon>Eukaryota</taxon>
        <taxon>Sar</taxon>
        <taxon>Stramenopiles</taxon>
        <taxon>Oomycota</taxon>
        <taxon>Saprolegniomycetes</taxon>
        <taxon>Saprolegniales</taxon>
        <taxon>Verrucalvaceae</taxon>
        <taxon>Aphanomyces</taxon>
    </lineage>
</organism>
<reference evidence="1" key="1">
    <citation type="submission" date="2013-12" db="EMBL/GenBank/DDBJ databases">
        <title>The Genome Sequence of Aphanomyces astaci APO3.</title>
        <authorList>
            <consortium name="The Broad Institute Genomics Platform"/>
            <person name="Russ C."/>
            <person name="Tyler B."/>
            <person name="van West P."/>
            <person name="Dieguez-Uribeondo J."/>
            <person name="Young S.K."/>
            <person name="Zeng Q."/>
            <person name="Gargeya S."/>
            <person name="Fitzgerald M."/>
            <person name="Abouelleil A."/>
            <person name="Alvarado L."/>
            <person name="Chapman S.B."/>
            <person name="Gainer-Dewar J."/>
            <person name="Goldberg J."/>
            <person name="Griggs A."/>
            <person name="Gujja S."/>
            <person name="Hansen M."/>
            <person name="Howarth C."/>
            <person name="Imamovic A."/>
            <person name="Ireland A."/>
            <person name="Larimer J."/>
            <person name="McCowan C."/>
            <person name="Murphy C."/>
            <person name="Pearson M."/>
            <person name="Poon T.W."/>
            <person name="Priest M."/>
            <person name="Roberts A."/>
            <person name="Saif S."/>
            <person name="Shea T."/>
            <person name="Sykes S."/>
            <person name="Wortman J."/>
            <person name="Nusbaum C."/>
            <person name="Birren B."/>
        </authorList>
    </citation>
    <scope>NUCLEOTIDE SEQUENCE [LARGE SCALE GENOMIC DNA]</scope>
    <source>
        <strain evidence="1">APO3</strain>
    </source>
</reference>
<dbReference type="VEuPathDB" id="FungiDB:H257_06658"/>
<dbReference type="RefSeq" id="XP_009830272.1">
    <property type="nucleotide sequence ID" value="XM_009831970.1"/>
</dbReference>
<gene>
    <name evidence="1" type="ORF">H257_06658</name>
</gene>
<name>W4GN71_APHAT</name>
<dbReference type="OrthoDB" id="78342at2759"/>
<accession>W4GN71</accession>
<evidence type="ECO:0000313" key="1">
    <source>
        <dbReference type="EMBL" id="ETV80348.1"/>
    </source>
</evidence>
<proteinExistence type="predicted"/>
<protein>
    <submittedName>
        <fullName evidence="1">Uncharacterized protein</fullName>
    </submittedName>
</protein>
<dbReference type="GeneID" id="20808654"/>
<sequence>MASSQATSMDDGGGVVLSAIALRHLEVEKANLRFKLADAEKQSELRHGQVAAYESKIQDLLLLVEMNKKVAAEALKCSTNTAHKLEEANEQLERWQARGMASLARRRRRRHLAQVLVTLQCHAGRMRSWCRILTRRRQAALRLAFVRWNIAPSRHAAQLSTAVPSFHVPSQRPTSVVRSLDALQHCLEKQALALIKPLRRNVFSSWKGSLSTTRGQEYTAQVWHKRQLRYLLRRVWLVWTTHVSNRATCRRANRRQRLQLRWQRWVKYRWVQVRRRYLIVKIVDGHRRRQMVQCYVRWQLQSKNDQIATWLTCLEGAKIALAEERSACAKQKADVEAHLEHQTAAEHERHRAIGNHIDLCLRFLRWGGYVRLQHRVNVLAYQHATQRTAQLARKLLFRWRRMRHLRQTSGQFSRQFKDQNLRRYARQVLFQWWRLCRRTKLLGRLTTKRTRAMLAAGLSKLVAGSVRRHKEQQLQLHLKYSHVHSDLDLKLEQNRRQCQASQTASYMAYVRQRNYLRGMFIQWGRCLLRRRLLKRLICHVADRWRHRQHHAWTIWASHAVQAKWTLIWGRACVHQLHATALRRPFAAWTRRARSGTHTKRNRFYMQSALALWRVSIAQRRTQVHAAGELFRALHVCVVRRRFETWRRKVSHHNKLAQFHRHRHHQTVRRMFHNWRKFAWVQCHISIFATDTGQARASSRNSHRLMRRTFQAWYLWRHHVHTQRAYAERSLRRGLFGWQWSHVQAFSQWKSKVHRRLLMQTALARIIKRHKLAHKGLAVAWTRWMWSIRVILVSQRYQRQLRVASREVKLAHVDGHTDTLVSTCWTKWRYGVLTFRKQAHYAQLMTVRHQRQDVTKHYTLWTAYHIQRRRQVAWLRQWARHGCTRTLASALRRWQGHSHTLLERQYEQVAVAANKTLAVILLTHQRNEYQRAVLQAWNRHTQLGIQSRHRLFRRLCGVAKGQLRRAWQRWLATPSPARTSSVSRLLQQHWDQRRIGQSFRGWHRLARSSRQCSQVLGRLACKLQGALVRRGLVRWQLATAAARQGLQRAKFAAYTGKQSDGLRHCLHLQWYWHRWYRYHLTIQDQRRQWSHRQDICRHTLMRRCMLALSSHRALRWRQVLALRGTCQRMRRVYLALAMSSWRRKVHGLSLIESTARSAHDLKRAKHTIAHLLFVRFKLALVGRCLVAWRKMTAPRRVRMLRTWSTWIDVLATARHASRIRTLRTLATRFHGWKSSVALRHHQRQRVRFLAARRYRRGILRGFHTWHRLVRRSMHEECLQRVAIIEDMVATQTLVLDTLNVLRPMVHRWRQAVVHAHMHRHDVAECQHSTMQSLWGHWASYSRRRRRVAHNLKTLQSRLVRHVLTLWCRWQRRWTAVIRALRACVVLSIRRRLRTNWARWLKTDQQQVALASQQRLSDERLRCHATVVRFQRSALRCTSLARIRMTSFCLRHVWTEWTRLVCMRRWWHRKRTFRHLRTTWQKWNASLRAERVVRLKDMWGRWHTAAVRGLQDRSTRHKCVDRWTLDRCIWFRRIVWRHWTTFTDAHTQWRRRQVVLGRKASRRALRRRVFVAWRHMHMVAADVDATSRRLLGLVVSNWRHAAKLRSNRRAKSQHRYDQTMALCRYIETYGSRLVLRLPTVFLAWKNAVVFSTRTLLRPGQLLRHKVAQTRQRHAAFASWAEYVRGHRRRRAASMALLTKSKDRTTRWKVWHAWSLHTRDKHDATTRQREQQLRRIWRSWADSTSRRAHRVHGRDAWSAFVYRLRTSMLTALSFHAWRQCVHTRLHRQTPADYWTVHSGASWRFVLRKATDIAIAWQRRQVRFAWWRWVLHAKGIPSDNVLDLDKSTDAAAAVAHWTWAQWKASVLHARRQQRWLMAFFTKTCYVQQLRRRFVRWKKVLSATPQQLLAVDDDHMQQLRVAAGLRRCFVSCGFIRWKAWYIHEALAEAETEHALLMDALQDIASYRMSL</sequence>